<dbReference type="Proteomes" id="UP000468650">
    <property type="component" value="Unassembled WGS sequence"/>
</dbReference>
<keyword evidence="2" id="KW-1185">Reference proteome</keyword>
<dbReference type="AlphaFoldDB" id="A0A6N6RIP7"/>
<protein>
    <submittedName>
        <fullName evidence="1">DUF4252 domain-containing protein</fullName>
    </submittedName>
</protein>
<sequence>MKSTITLLLISAFSWVASGQVGDRIHDRLSEESGSLSLSMNQSLDDVIDGDFDLEDAGVLIQGEAHKTKVSIVSEENNNLSSLYHQIVNVLYNAGMEQILAVKEDDGQVTLWVEELNEEVDELHVLISGDDDGLVYVTLYGSFTVTER</sequence>
<organism evidence="1 2">
    <name type="scientific">Phaeocystidibacter luteus</name>
    <dbReference type="NCBI Taxonomy" id="911197"/>
    <lineage>
        <taxon>Bacteria</taxon>
        <taxon>Pseudomonadati</taxon>
        <taxon>Bacteroidota</taxon>
        <taxon>Flavobacteriia</taxon>
        <taxon>Flavobacteriales</taxon>
        <taxon>Phaeocystidibacteraceae</taxon>
        <taxon>Phaeocystidibacter</taxon>
    </lineage>
</organism>
<name>A0A6N6RIP7_9FLAO</name>
<dbReference type="Pfam" id="PF14060">
    <property type="entry name" value="DUF4252"/>
    <property type="match status" value="1"/>
</dbReference>
<dbReference type="InterPro" id="IPR025348">
    <property type="entry name" value="DUF4252"/>
</dbReference>
<proteinExistence type="predicted"/>
<dbReference type="EMBL" id="WBVO01000001">
    <property type="protein sequence ID" value="KAB2814210.1"/>
    <property type="molecule type" value="Genomic_DNA"/>
</dbReference>
<evidence type="ECO:0000313" key="2">
    <source>
        <dbReference type="Proteomes" id="UP000468650"/>
    </source>
</evidence>
<reference evidence="1 2" key="1">
    <citation type="submission" date="2019-09" db="EMBL/GenBank/DDBJ databases">
        <title>Genomes of family Cryomorphaceae.</title>
        <authorList>
            <person name="Bowman J.P."/>
        </authorList>
    </citation>
    <scope>NUCLEOTIDE SEQUENCE [LARGE SCALE GENOMIC DNA]</scope>
    <source>
        <strain evidence="1 2">LMG 25704</strain>
    </source>
</reference>
<comment type="caution">
    <text evidence="1">The sequence shown here is derived from an EMBL/GenBank/DDBJ whole genome shotgun (WGS) entry which is preliminary data.</text>
</comment>
<accession>A0A6N6RIP7</accession>
<evidence type="ECO:0000313" key="1">
    <source>
        <dbReference type="EMBL" id="KAB2814210.1"/>
    </source>
</evidence>
<dbReference type="RefSeq" id="WP_151665791.1">
    <property type="nucleotide sequence ID" value="NZ_WBVO01000001.1"/>
</dbReference>
<gene>
    <name evidence="1" type="ORF">F8C67_00335</name>
</gene>